<evidence type="ECO:0008006" key="5">
    <source>
        <dbReference type="Google" id="ProtNLM"/>
    </source>
</evidence>
<gene>
    <name evidence="3" type="ORF">COEREDRAFT_82357</name>
</gene>
<evidence type="ECO:0000313" key="4">
    <source>
        <dbReference type="Proteomes" id="UP000242474"/>
    </source>
</evidence>
<dbReference type="EMBL" id="KZ303511">
    <property type="protein sequence ID" value="PIA14926.1"/>
    <property type="molecule type" value="Genomic_DNA"/>
</dbReference>
<accession>A0A2G5B7B9</accession>
<feature type="compositionally biased region" description="Basic and acidic residues" evidence="1">
    <location>
        <begin position="44"/>
        <end position="56"/>
    </location>
</feature>
<evidence type="ECO:0000256" key="2">
    <source>
        <dbReference type="SAM" id="Phobius"/>
    </source>
</evidence>
<dbReference type="STRING" id="763665.A0A2G5B7B9"/>
<feature type="compositionally biased region" description="Basic residues" evidence="1">
    <location>
        <begin position="19"/>
        <end position="28"/>
    </location>
</feature>
<feature type="compositionally biased region" description="Basic residues" evidence="1">
    <location>
        <begin position="79"/>
        <end position="90"/>
    </location>
</feature>
<keyword evidence="4" id="KW-1185">Reference proteome</keyword>
<dbReference type="Proteomes" id="UP000242474">
    <property type="component" value="Unassembled WGS sequence"/>
</dbReference>
<protein>
    <recommendedName>
        <fullName evidence="5">Late embryogenesis abundant protein LEA-2 subgroup domain-containing protein</fullName>
    </recommendedName>
</protein>
<feature type="region of interest" description="Disordered" evidence="1">
    <location>
        <begin position="1"/>
        <end position="137"/>
    </location>
</feature>
<name>A0A2G5B7B9_COERN</name>
<feature type="transmembrane region" description="Helical" evidence="2">
    <location>
        <begin position="173"/>
        <end position="194"/>
    </location>
</feature>
<keyword evidence="2" id="KW-0472">Membrane</keyword>
<feature type="compositionally biased region" description="Low complexity" evidence="1">
    <location>
        <begin position="102"/>
        <end position="113"/>
    </location>
</feature>
<proteinExistence type="predicted"/>
<dbReference type="AlphaFoldDB" id="A0A2G5B7B9"/>
<feature type="compositionally biased region" description="Basic and acidic residues" evidence="1">
    <location>
        <begin position="65"/>
        <end position="75"/>
    </location>
</feature>
<sequence length="370" mass="41715">MYRGRDSIYSPTSSSRAHGSGRHRHGRRGHDSPPMSRRHGRPYPTEHQDSYHDYPRRSPPVYLRRSIEHDADRYGSRTSIRRSRNGRKIPRAPSFGQRPRRASSMASSRVSPRLPSTMLSPRQKSMMHGEDTSEKHMLPPYESSFSRILDDMDSDDELVAMERSRRIRRIAKYSAYAFIGILVILACALTGYFLSPRTPVVVLHAVNSPDSSSAGKFKLQGTKMQFHVELVYRVQNDNYFEMSVDDISTALFWPDTKFALGGGRLSDIRVPSRRTVEVTMPIAIRYDVKRGPPPILLGMVESCGLHDSGIGEINLEAEVQADFHTRMKQSTVQTGRQGISIKCPVRRMATLQVDDGTSGNLGDIVRTLNA</sequence>
<feature type="compositionally biased region" description="Basic and acidic residues" evidence="1">
    <location>
        <begin position="127"/>
        <end position="137"/>
    </location>
</feature>
<evidence type="ECO:0000256" key="1">
    <source>
        <dbReference type="SAM" id="MobiDB-lite"/>
    </source>
</evidence>
<dbReference type="OrthoDB" id="20273at2759"/>
<evidence type="ECO:0000313" key="3">
    <source>
        <dbReference type="EMBL" id="PIA14926.1"/>
    </source>
</evidence>
<keyword evidence="2" id="KW-1133">Transmembrane helix</keyword>
<reference evidence="3 4" key="1">
    <citation type="journal article" date="2015" name="Genome Biol. Evol.">
        <title>Phylogenomic analyses indicate that early fungi evolved digesting cell walls of algal ancestors of land plants.</title>
        <authorList>
            <person name="Chang Y."/>
            <person name="Wang S."/>
            <person name="Sekimoto S."/>
            <person name="Aerts A.L."/>
            <person name="Choi C."/>
            <person name="Clum A."/>
            <person name="LaButti K.M."/>
            <person name="Lindquist E.A."/>
            <person name="Yee Ngan C."/>
            <person name="Ohm R.A."/>
            <person name="Salamov A.A."/>
            <person name="Grigoriev I.V."/>
            <person name="Spatafora J.W."/>
            <person name="Berbee M.L."/>
        </authorList>
    </citation>
    <scope>NUCLEOTIDE SEQUENCE [LARGE SCALE GENOMIC DNA]</scope>
    <source>
        <strain evidence="3 4">NRRL 1564</strain>
    </source>
</reference>
<keyword evidence="2" id="KW-0812">Transmembrane</keyword>
<organism evidence="3 4">
    <name type="scientific">Coemansia reversa (strain ATCC 12441 / NRRL 1564)</name>
    <dbReference type="NCBI Taxonomy" id="763665"/>
    <lineage>
        <taxon>Eukaryota</taxon>
        <taxon>Fungi</taxon>
        <taxon>Fungi incertae sedis</taxon>
        <taxon>Zoopagomycota</taxon>
        <taxon>Kickxellomycotina</taxon>
        <taxon>Kickxellomycetes</taxon>
        <taxon>Kickxellales</taxon>
        <taxon>Kickxellaceae</taxon>
        <taxon>Coemansia</taxon>
    </lineage>
</organism>